<accession>A0ABW5PHD5</accession>
<dbReference type="Proteomes" id="UP001597541">
    <property type="component" value="Unassembled WGS sequence"/>
</dbReference>
<sequence>MREYRFITEWEFETEIDEVWKLIRHVDGWDGWPGVISYRLGRPSKTGVGDVYAAYFRTKLPYTLSFTTEVVCVREPHLLVMHVAGELEGRGICRLSQHGNITKVSYEWEVDAKKRWMRWLAPLLKPAFVWNHGQVMKEGARAVSRQLGARLLSC</sequence>
<dbReference type="EMBL" id="JBHUME010000009">
    <property type="protein sequence ID" value="MFD2613910.1"/>
    <property type="molecule type" value="Genomic_DNA"/>
</dbReference>
<comment type="caution">
    <text evidence="1">The sequence shown here is derived from an EMBL/GenBank/DDBJ whole genome shotgun (WGS) entry which is preliminary data.</text>
</comment>
<evidence type="ECO:0000313" key="2">
    <source>
        <dbReference type="Proteomes" id="UP001597541"/>
    </source>
</evidence>
<dbReference type="RefSeq" id="WP_377604187.1">
    <property type="nucleotide sequence ID" value="NZ_JBHUME010000009.1"/>
</dbReference>
<dbReference type="SUPFAM" id="SSF55961">
    <property type="entry name" value="Bet v1-like"/>
    <property type="match status" value="1"/>
</dbReference>
<reference evidence="2" key="1">
    <citation type="journal article" date="2019" name="Int. J. Syst. Evol. Microbiol.">
        <title>The Global Catalogue of Microorganisms (GCM) 10K type strain sequencing project: providing services to taxonomists for standard genome sequencing and annotation.</title>
        <authorList>
            <consortium name="The Broad Institute Genomics Platform"/>
            <consortium name="The Broad Institute Genome Sequencing Center for Infectious Disease"/>
            <person name="Wu L."/>
            <person name="Ma J."/>
        </authorList>
    </citation>
    <scope>NUCLEOTIDE SEQUENCE [LARGE SCALE GENOMIC DNA]</scope>
    <source>
        <strain evidence="2">KCTC 3950</strain>
    </source>
</reference>
<dbReference type="InterPro" id="IPR023393">
    <property type="entry name" value="START-like_dom_sf"/>
</dbReference>
<name>A0ABW5PHD5_9BACL</name>
<proteinExistence type="predicted"/>
<dbReference type="Gene3D" id="3.30.530.20">
    <property type="match status" value="1"/>
</dbReference>
<protein>
    <recommendedName>
        <fullName evidence="3">Polyketide cyclase</fullName>
    </recommendedName>
</protein>
<keyword evidence="2" id="KW-1185">Reference proteome</keyword>
<organism evidence="1 2">
    <name type="scientific">Paenibacillus gansuensis</name>
    <dbReference type="NCBI Taxonomy" id="306542"/>
    <lineage>
        <taxon>Bacteria</taxon>
        <taxon>Bacillati</taxon>
        <taxon>Bacillota</taxon>
        <taxon>Bacilli</taxon>
        <taxon>Bacillales</taxon>
        <taxon>Paenibacillaceae</taxon>
        <taxon>Paenibacillus</taxon>
    </lineage>
</organism>
<evidence type="ECO:0000313" key="1">
    <source>
        <dbReference type="EMBL" id="MFD2613910.1"/>
    </source>
</evidence>
<evidence type="ECO:0008006" key="3">
    <source>
        <dbReference type="Google" id="ProtNLM"/>
    </source>
</evidence>
<gene>
    <name evidence="1" type="ORF">ACFSUF_15955</name>
</gene>